<dbReference type="SUPFAM" id="SSF53756">
    <property type="entry name" value="UDP-Glycosyltransferase/glycogen phosphorylase"/>
    <property type="match status" value="1"/>
</dbReference>
<organism evidence="2 3">
    <name type="scientific">Cephalotrichum gorgonifer</name>
    <dbReference type="NCBI Taxonomy" id="2041049"/>
    <lineage>
        <taxon>Eukaryota</taxon>
        <taxon>Fungi</taxon>
        <taxon>Dikarya</taxon>
        <taxon>Ascomycota</taxon>
        <taxon>Pezizomycotina</taxon>
        <taxon>Sordariomycetes</taxon>
        <taxon>Hypocreomycetidae</taxon>
        <taxon>Microascales</taxon>
        <taxon>Microascaceae</taxon>
        <taxon>Cephalotrichum</taxon>
    </lineage>
</organism>
<comment type="caution">
    <text evidence="2">The sequence shown here is derived from an EMBL/GenBank/DDBJ whole genome shotgun (WGS) entry which is preliminary data.</text>
</comment>
<dbReference type="PANTHER" id="PTHR48050">
    <property type="entry name" value="STEROL 3-BETA-GLUCOSYLTRANSFERASE"/>
    <property type="match status" value="1"/>
</dbReference>
<sequence length="522" mass="58225">MLQAIRRPLALLALVGALGAILLSYLTNNKELENHLFKQVQGKNNTVLFLSNSNLGYSNVHLATAFALLEKHPSVKIHYGMFEKLRPRVERVSEYGKRANPAAQPISIHLLHSEEYIVALKTRGVDPESSLITGPGWAGGAFFHRNFRWVLSPWLQEDHLDIYRDCADLINTIDPAVVVLDPILRPAIEATQDADRLYAVLSPNTFETFLKYQPWAKWLWKFPAVTTGYPYPLPWTYIPANIASWARLIYNIVTMDTAEARQFLKSKGIKDPLNFDEHHRVDSPWITQAMREAALPIEYLPPNVSAVGPIVFSAAPAEQQDAELAQWISTAPTVLINLGSMFMYTEERARAMAGGIKLVLDKTDVQVLWKIKKAGVYGDEFREELEGYVDEDRLRIESWLTVDPAALVYEENVVASVHHGGANCYHEALSAGIPHVILPLWADLFDFATYSEYYGIGVWACRPTTPDWTAEGIAEALLKVLDNGEAGVAMRAEARRLGEIARARPGRDAAAQIIADLAGTGK</sequence>
<evidence type="ECO:0000313" key="3">
    <source>
        <dbReference type="Proteomes" id="UP001187682"/>
    </source>
</evidence>
<dbReference type="GO" id="GO:0008194">
    <property type="term" value="F:UDP-glycosyltransferase activity"/>
    <property type="evidence" value="ECO:0007669"/>
    <property type="project" value="InterPro"/>
</dbReference>
<reference evidence="2" key="1">
    <citation type="submission" date="2018-03" db="EMBL/GenBank/DDBJ databases">
        <authorList>
            <person name="Guldener U."/>
        </authorList>
    </citation>
    <scope>NUCLEOTIDE SEQUENCE</scope>
</reference>
<keyword evidence="1" id="KW-0808">Transferase</keyword>
<keyword evidence="3" id="KW-1185">Reference proteome</keyword>
<dbReference type="Gene3D" id="3.40.50.2000">
    <property type="entry name" value="Glycogen Phosphorylase B"/>
    <property type="match status" value="1"/>
</dbReference>
<dbReference type="EMBL" id="ONZQ02000015">
    <property type="protein sequence ID" value="SPO06230.1"/>
    <property type="molecule type" value="Genomic_DNA"/>
</dbReference>
<dbReference type="PANTHER" id="PTHR48050:SF13">
    <property type="entry name" value="STEROL 3-BETA-GLUCOSYLTRANSFERASE UGT80A2"/>
    <property type="match status" value="1"/>
</dbReference>
<protein>
    <recommendedName>
        <fullName evidence="4">UDPGT domain-containing protein</fullName>
    </recommendedName>
</protein>
<dbReference type="Proteomes" id="UP001187682">
    <property type="component" value="Unassembled WGS sequence"/>
</dbReference>
<evidence type="ECO:0000313" key="2">
    <source>
        <dbReference type="EMBL" id="SPO06230.1"/>
    </source>
</evidence>
<dbReference type="Pfam" id="PF00201">
    <property type="entry name" value="UDPGT"/>
    <property type="match status" value="1"/>
</dbReference>
<name>A0AAE8N4S4_9PEZI</name>
<gene>
    <name evidence="2" type="ORF">DNG_08919</name>
</gene>
<proteinExistence type="predicted"/>
<dbReference type="AlphaFoldDB" id="A0AAE8N4S4"/>
<dbReference type="InterPro" id="IPR002213">
    <property type="entry name" value="UDP_glucos_trans"/>
</dbReference>
<evidence type="ECO:0000256" key="1">
    <source>
        <dbReference type="ARBA" id="ARBA00022679"/>
    </source>
</evidence>
<dbReference type="InterPro" id="IPR050426">
    <property type="entry name" value="Glycosyltransferase_28"/>
</dbReference>
<evidence type="ECO:0008006" key="4">
    <source>
        <dbReference type="Google" id="ProtNLM"/>
    </source>
</evidence>
<accession>A0AAE8N4S4</accession>